<proteinExistence type="predicted"/>
<evidence type="ECO:0000313" key="1">
    <source>
        <dbReference type="EMBL" id="RMN23970.1"/>
    </source>
</evidence>
<name>A0A3M3KLI3_PSECA</name>
<evidence type="ECO:0000313" key="2">
    <source>
        <dbReference type="Proteomes" id="UP000281372"/>
    </source>
</evidence>
<dbReference type="AlphaFoldDB" id="A0A3M3KLI3"/>
<reference evidence="1 2" key="1">
    <citation type="submission" date="2018-08" db="EMBL/GenBank/DDBJ databases">
        <title>Recombination of ecologically and evolutionarily significant loci maintains genetic cohesion in the Pseudomonas syringae species complex.</title>
        <authorList>
            <person name="Dillon M."/>
            <person name="Thakur S."/>
            <person name="Almeida R.N.D."/>
            <person name="Weir B.S."/>
            <person name="Guttman D.S."/>
        </authorList>
    </citation>
    <scope>NUCLEOTIDE SEQUENCE [LARGE SCALE GENOMIC DNA]</scope>
    <source>
        <strain evidence="1 2">ICMP 2821</strain>
    </source>
</reference>
<dbReference type="EMBL" id="RBOW01000727">
    <property type="protein sequence ID" value="RMN23970.1"/>
    <property type="molecule type" value="Genomic_DNA"/>
</dbReference>
<comment type="caution">
    <text evidence="1">The sequence shown here is derived from an EMBL/GenBank/DDBJ whole genome shotgun (WGS) entry which is preliminary data.</text>
</comment>
<dbReference type="Proteomes" id="UP000281372">
    <property type="component" value="Unassembled WGS sequence"/>
</dbReference>
<sequence length="121" mass="13516">MNSSKNKPYTVHPHMDVLVLAPTAADGVRRMEKLLIVGCKRDSKCQHCGRILKHGIRISDGRVVGATCLDKKLTKPELYHNRLYRLGAELIINAAKVVELKARSEWSGYGVSARTIEFESV</sequence>
<gene>
    <name evidence="1" type="ORF">ALQ64_00215</name>
</gene>
<organism evidence="1 2">
    <name type="scientific">Pseudomonas cannabina</name>
    <dbReference type="NCBI Taxonomy" id="86840"/>
    <lineage>
        <taxon>Bacteria</taxon>
        <taxon>Pseudomonadati</taxon>
        <taxon>Pseudomonadota</taxon>
        <taxon>Gammaproteobacteria</taxon>
        <taxon>Pseudomonadales</taxon>
        <taxon>Pseudomonadaceae</taxon>
        <taxon>Pseudomonas</taxon>
    </lineage>
</organism>
<accession>A0A3M3KLI3</accession>
<protein>
    <submittedName>
        <fullName evidence="1">Uncharacterized protein</fullName>
    </submittedName>
</protein>